<dbReference type="OrthoDB" id="1898716at2759"/>
<evidence type="ECO:0000313" key="8">
    <source>
        <dbReference type="Proteomes" id="UP000694251"/>
    </source>
</evidence>
<feature type="compositionally biased region" description="Polar residues" evidence="5">
    <location>
        <begin position="373"/>
        <end position="385"/>
    </location>
</feature>
<protein>
    <submittedName>
        <fullName evidence="7">Transcription factor MADS-box</fullName>
    </submittedName>
</protein>
<proteinExistence type="predicted"/>
<dbReference type="InterPro" id="IPR002100">
    <property type="entry name" value="TF_MADSbox"/>
</dbReference>
<evidence type="ECO:0000313" key="7">
    <source>
        <dbReference type="EMBL" id="KAG7640373.1"/>
    </source>
</evidence>
<name>A0A8T2G102_ARASU</name>
<feature type="domain" description="MADS-box" evidence="6">
    <location>
        <begin position="1"/>
        <end position="53"/>
    </location>
</feature>
<accession>A0A8T2G102</accession>
<dbReference type="FunFam" id="3.40.1810.10:FF:000010">
    <property type="entry name" value="Agamous-like MADS-box protein AGL30"/>
    <property type="match status" value="1"/>
</dbReference>
<dbReference type="InterPro" id="IPR050142">
    <property type="entry name" value="MADS-box/MEF2_TF"/>
</dbReference>
<dbReference type="CDD" id="cd00266">
    <property type="entry name" value="MADS_SRF_like"/>
    <property type="match status" value="1"/>
</dbReference>
<comment type="caution">
    <text evidence="7">The sequence shown here is derived from an EMBL/GenBank/DDBJ whole genome shotgun (WGS) entry which is preliminary data.</text>
</comment>
<keyword evidence="3" id="KW-0804">Transcription</keyword>
<sequence length="410" mass="46661">MGRVKLKIKKLENTNGRQSTFAKRKNGILKKANELSILCDIDIVLLMFSPTGKAAICCGTRSSMEEVIAKFSQVTPQERTKRKFESLENLKKTFQKLDHDVNIREFIASSNSTVEDLSTQARILQARISEIHGRLSYWTEPDKINNVEHLGQLEISIRQSLDQLRAHKEHFGQQQQAMQIENANFVKDWSTCSMQDGIQIPLEQQLQSMSWILNSNTTNIVTEEQYSIPQRLVKTLTERTFLSFNIESYLKTKSLSILKREVECSASSSFVSYPGYFGTGKSPEITIPGQETSFLDELNTGQLKQDTSSQQQFTNNNNITAYNPNLHNDMNHHQTLPPPPLPLTLPHAQVYIPMNQREYHMNGFFEAPPPDSSAYNDNTNQTRFGSSSSSVPCSISMFDEYLFSQMQQPN</sequence>
<evidence type="ECO:0000256" key="3">
    <source>
        <dbReference type="ARBA" id="ARBA00023163"/>
    </source>
</evidence>
<keyword evidence="8" id="KW-1185">Reference proteome</keyword>
<gene>
    <name evidence="7" type="ORF">ISN44_As02g002210</name>
</gene>
<dbReference type="InterPro" id="IPR033897">
    <property type="entry name" value="SRF-like_MADS-box"/>
</dbReference>
<dbReference type="GO" id="GO:0045944">
    <property type="term" value="P:positive regulation of transcription by RNA polymerase II"/>
    <property type="evidence" value="ECO:0007669"/>
    <property type="project" value="InterPro"/>
</dbReference>
<evidence type="ECO:0000256" key="2">
    <source>
        <dbReference type="ARBA" id="ARBA00023125"/>
    </source>
</evidence>
<dbReference type="GO" id="GO:0046983">
    <property type="term" value="F:protein dimerization activity"/>
    <property type="evidence" value="ECO:0007669"/>
    <property type="project" value="InterPro"/>
</dbReference>
<dbReference type="GO" id="GO:0010152">
    <property type="term" value="P:pollen maturation"/>
    <property type="evidence" value="ECO:0007669"/>
    <property type="project" value="UniProtKB-ARBA"/>
</dbReference>
<dbReference type="SMART" id="SM00432">
    <property type="entry name" value="MADS"/>
    <property type="match status" value="1"/>
</dbReference>
<dbReference type="Proteomes" id="UP000694251">
    <property type="component" value="Chromosome 2"/>
</dbReference>
<organism evidence="7 8">
    <name type="scientific">Arabidopsis suecica</name>
    <name type="common">Swedish thale-cress</name>
    <name type="synonym">Cardaminopsis suecica</name>
    <dbReference type="NCBI Taxonomy" id="45249"/>
    <lineage>
        <taxon>Eukaryota</taxon>
        <taxon>Viridiplantae</taxon>
        <taxon>Streptophyta</taxon>
        <taxon>Embryophyta</taxon>
        <taxon>Tracheophyta</taxon>
        <taxon>Spermatophyta</taxon>
        <taxon>Magnoliopsida</taxon>
        <taxon>eudicotyledons</taxon>
        <taxon>Gunneridae</taxon>
        <taxon>Pentapetalae</taxon>
        <taxon>rosids</taxon>
        <taxon>malvids</taxon>
        <taxon>Brassicales</taxon>
        <taxon>Brassicaceae</taxon>
        <taxon>Camelineae</taxon>
        <taxon>Arabidopsis</taxon>
    </lineage>
</organism>
<dbReference type="Pfam" id="PF00319">
    <property type="entry name" value="SRF-TF"/>
    <property type="match status" value="1"/>
</dbReference>
<dbReference type="GO" id="GO:0000981">
    <property type="term" value="F:DNA-binding transcription factor activity, RNA polymerase II-specific"/>
    <property type="evidence" value="ECO:0007669"/>
    <property type="project" value="InterPro"/>
</dbReference>
<evidence type="ECO:0000256" key="5">
    <source>
        <dbReference type="SAM" id="MobiDB-lite"/>
    </source>
</evidence>
<evidence type="ECO:0000256" key="4">
    <source>
        <dbReference type="ARBA" id="ARBA00023242"/>
    </source>
</evidence>
<keyword evidence="1" id="KW-0805">Transcription regulation</keyword>
<evidence type="ECO:0000259" key="6">
    <source>
        <dbReference type="PROSITE" id="PS50066"/>
    </source>
</evidence>
<dbReference type="EMBL" id="JAEFBJ010000002">
    <property type="protein sequence ID" value="KAG7640373.1"/>
    <property type="molecule type" value="Genomic_DNA"/>
</dbReference>
<dbReference type="GO" id="GO:0000987">
    <property type="term" value="F:cis-regulatory region sequence-specific DNA binding"/>
    <property type="evidence" value="ECO:0007669"/>
    <property type="project" value="InterPro"/>
</dbReference>
<dbReference type="PANTHER" id="PTHR48019">
    <property type="entry name" value="SERUM RESPONSE FACTOR HOMOLOG"/>
    <property type="match status" value="1"/>
</dbReference>
<keyword evidence="4" id="KW-0539">Nucleus</keyword>
<dbReference type="GO" id="GO:0080092">
    <property type="term" value="P:regulation of pollen tube growth"/>
    <property type="evidence" value="ECO:0007669"/>
    <property type="project" value="UniProtKB-ARBA"/>
</dbReference>
<evidence type="ECO:0000256" key="1">
    <source>
        <dbReference type="ARBA" id="ARBA00023015"/>
    </source>
</evidence>
<feature type="region of interest" description="Disordered" evidence="5">
    <location>
        <begin position="370"/>
        <end position="389"/>
    </location>
</feature>
<reference evidence="7 8" key="1">
    <citation type="submission" date="2020-12" db="EMBL/GenBank/DDBJ databases">
        <title>Concerted genomic and epigenomic changes stabilize Arabidopsis allopolyploids.</title>
        <authorList>
            <person name="Chen Z."/>
        </authorList>
    </citation>
    <scope>NUCLEOTIDE SEQUENCE [LARGE SCALE GENOMIC DNA]</scope>
    <source>
        <strain evidence="7">As9502</strain>
        <tissue evidence="7">Leaf</tissue>
    </source>
</reference>
<keyword evidence="2" id="KW-0238">DNA-binding</keyword>
<dbReference type="AlphaFoldDB" id="A0A8T2G102"/>
<dbReference type="PROSITE" id="PS50066">
    <property type="entry name" value="MADS_BOX_2"/>
    <property type="match status" value="1"/>
</dbReference>